<dbReference type="NCBIfam" id="NF002060">
    <property type="entry name" value="PRK00892.1"/>
    <property type="match status" value="1"/>
</dbReference>
<name>A0A7V8FS46_9BURK</name>
<evidence type="ECO:0000256" key="6">
    <source>
        <dbReference type="ARBA" id="ARBA00023315"/>
    </source>
</evidence>
<dbReference type="GO" id="GO:0016410">
    <property type="term" value="F:N-acyltransferase activity"/>
    <property type="evidence" value="ECO:0007669"/>
    <property type="project" value="InterPro"/>
</dbReference>
<reference evidence="11" key="1">
    <citation type="journal article" date="2020" name="MBio">
        <title>Horizontal gene transfer to a defensive symbiont with a reduced genome amongst a multipartite beetle microbiome.</title>
        <authorList>
            <person name="Waterworth S.C."/>
            <person name="Florez L.V."/>
            <person name="Rees E.R."/>
            <person name="Hertweck C."/>
            <person name="Kaltenpoth M."/>
            <person name="Kwan J.C."/>
        </authorList>
    </citation>
    <scope>NUCLEOTIDE SEQUENCE [LARGE SCALE GENOMIC DNA]</scope>
</reference>
<dbReference type="InterPro" id="IPR007691">
    <property type="entry name" value="LpxD"/>
</dbReference>
<dbReference type="Gene3D" id="2.160.10.10">
    <property type="entry name" value="Hexapeptide repeat proteins"/>
    <property type="match status" value="1"/>
</dbReference>
<evidence type="ECO:0000256" key="3">
    <source>
        <dbReference type="ARBA" id="ARBA00022679"/>
    </source>
</evidence>
<dbReference type="Proteomes" id="UP000461670">
    <property type="component" value="Unassembled WGS sequence"/>
</dbReference>
<evidence type="ECO:0000256" key="7">
    <source>
        <dbReference type="HAMAP-Rule" id="MF_00523"/>
    </source>
</evidence>
<evidence type="ECO:0000256" key="4">
    <source>
        <dbReference type="ARBA" id="ARBA00022737"/>
    </source>
</evidence>
<dbReference type="PANTHER" id="PTHR43378">
    <property type="entry name" value="UDP-3-O-ACYLGLUCOSAMINE N-ACYLTRANSFERASE"/>
    <property type="match status" value="1"/>
</dbReference>
<comment type="pathway">
    <text evidence="7">Bacterial outer membrane biogenesis; LPS lipid A biosynthesis.</text>
</comment>
<keyword evidence="3 7" id="KW-0808">Transferase</keyword>
<dbReference type="EMBL" id="WNDQ01000002">
    <property type="protein sequence ID" value="KAF1023864.1"/>
    <property type="molecule type" value="Genomic_DNA"/>
</dbReference>
<keyword evidence="1 7" id="KW-0444">Lipid biosynthesis</keyword>
<dbReference type="NCBIfam" id="TIGR01853">
    <property type="entry name" value="lipid_A_lpxD"/>
    <property type="match status" value="1"/>
</dbReference>
<comment type="catalytic activity">
    <reaction evidence="7">
        <text>a UDP-3-O-[(3R)-3-hydroxyacyl]-alpha-D-glucosamine + a (3R)-hydroxyacyl-[ACP] = a UDP-2-N,3-O-bis[(3R)-3-hydroxyacyl]-alpha-D-glucosamine + holo-[ACP] + H(+)</text>
        <dbReference type="Rhea" id="RHEA:53836"/>
        <dbReference type="Rhea" id="RHEA-COMP:9685"/>
        <dbReference type="Rhea" id="RHEA-COMP:9945"/>
        <dbReference type="ChEBI" id="CHEBI:15378"/>
        <dbReference type="ChEBI" id="CHEBI:64479"/>
        <dbReference type="ChEBI" id="CHEBI:78827"/>
        <dbReference type="ChEBI" id="CHEBI:137740"/>
        <dbReference type="ChEBI" id="CHEBI:137748"/>
        <dbReference type="EC" id="2.3.1.191"/>
    </reaction>
</comment>
<comment type="caution">
    <text evidence="10">The sequence shown here is derived from an EMBL/GenBank/DDBJ whole genome shotgun (WGS) entry which is preliminary data.</text>
</comment>
<evidence type="ECO:0000256" key="1">
    <source>
        <dbReference type="ARBA" id="ARBA00022516"/>
    </source>
</evidence>
<evidence type="ECO:0000313" key="10">
    <source>
        <dbReference type="EMBL" id="KAF1023864.1"/>
    </source>
</evidence>
<dbReference type="Pfam" id="PF04613">
    <property type="entry name" value="LpxD"/>
    <property type="match status" value="1"/>
</dbReference>
<dbReference type="InterPro" id="IPR020573">
    <property type="entry name" value="UDP_GlcNAc_AcTrfase_non-rep"/>
</dbReference>
<evidence type="ECO:0000256" key="5">
    <source>
        <dbReference type="ARBA" id="ARBA00023098"/>
    </source>
</evidence>
<comment type="subunit">
    <text evidence="7">Homotrimer.</text>
</comment>
<feature type="domain" description="Mannose-1-phosphate guanyltransferase C-terminal" evidence="9">
    <location>
        <begin position="105"/>
        <end position="184"/>
    </location>
</feature>
<dbReference type="Pfam" id="PF25087">
    <property type="entry name" value="GMPPB_C"/>
    <property type="match status" value="1"/>
</dbReference>
<keyword evidence="6 7" id="KW-0012">Acyltransferase</keyword>
<keyword evidence="4 7" id="KW-0677">Repeat</keyword>
<dbReference type="EC" id="2.3.1.191" evidence="7"/>
<organism evidence="10 11">
    <name type="scientific">Paracidovorax wautersii</name>
    <dbReference type="NCBI Taxonomy" id="1177982"/>
    <lineage>
        <taxon>Bacteria</taxon>
        <taxon>Pseudomonadati</taxon>
        <taxon>Pseudomonadota</taxon>
        <taxon>Betaproteobacteria</taxon>
        <taxon>Burkholderiales</taxon>
        <taxon>Comamonadaceae</taxon>
        <taxon>Paracidovorax</taxon>
    </lineage>
</organism>
<comment type="function">
    <text evidence="7">Catalyzes the N-acylation of UDP-3-O-acylglucosamine using 3-hydroxyacyl-ACP as the acyl donor. Is involved in the biosynthesis of lipid A, a phosphorylated glycolipid that anchors the lipopolysaccharide to the outer membrane of the cell.</text>
</comment>
<evidence type="ECO:0000256" key="2">
    <source>
        <dbReference type="ARBA" id="ARBA00022556"/>
    </source>
</evidence>
<dbReference type="UniPathway" id="UPA00973"/>
<accession>A0A7V8FS46</accession>
<dbReference type="AlphaFoldDB" id="A0A7V8FS46"/>
<dbReference type="GO" id="GO:0103118">
    <property type="term" value="F:UDP-3-O-[(3R)-3-hydroxyacyl]-glucosamine N-acyltransferase activity"/>
    <property type="evidence" value="ECO:0007669"/>
    <property type="project" value="UniProtKB-EC"/>
</dbReference>
<protein>
    <recommendedName>
        <fullName evidence="7">UDP-3-O-acylglucosamine N-acyltransferase</fullName>
        <ecNumber evidence="7">2.3.1.191</ecNumber>
    </recommendedName>
</protein>
<dbReference type="PANTHER" id="PTHR43378:SF2">
    <property type="entry name" value="UDP-3-O-ACYLGLUCOSAMINE N-ACYLTRANSFERASE 1, MITOCHONDRIAL-RELATED"/>
    <property type="match status" value="1"/>
</dbReference>
<feature type="domain" description="UDP-3-O-[3-hydroxymyristoyl] glucosamine N-acyltransferase non-repeat region" evidence="8">
    <location>
        <begin position="23"/>
        <end position="90"/>
    </location>
</feature>
<feature type="active site" description="Proton acceptor" evidence="7">
    <location>
        <position position="242"/>
    </location>
</feature>
<dbReference type="HAMAP" id="MF_00523">
    <property type="entry name" value="LpxD"/>
    <property type="match status" value="1"/>
</dbReference>
<keyword evidence="2 7" id="KW-0441">Lipid A biosynthesis</keyword>
<dbReference type="InterPro" id="IPR011004">
    <property type="entry name" value="Trimer_LpxA-like_sf"/>
</dbReference>
<evidence type="ECO:0000259" key="9">
    <source>
        <dbReference type="Pfam" id="PF25087"/>
    </source>
</evidence>
<evidence type="ECO:0000259" key="8">
    <source>
        <dbReference type="Pfam" id="PF04613"/>
    </source>
</evidence>
<dbReference type="CDD" id="cd03352">
    <property type="entry name" value="LbH_LpxD"/>
    <property type="match status" value="1"/>
</dbReference>
<keyword evidence="5 7" id="KW-0443">Lipid metabolism</keyword>
<comment type="similarity">
    <text evidence="7">Belongs to the transferase hexapeptide repeat family. LpxD subfamily.</text>
</comment>
<gene>
    <name evidence="7 10" type="primary">lpxD</name>
    <name evidence="10" type="ORF">GAK30_00230</name>
</gene>
<evidence type="ECO:0000313" key="11">
    <source>
        <dbReference type="Proteomes" id="UP000461670"/>
    </source>
</evidence>
<dbReference type="InterPro" id="IPR056729">
    <property type="entry name" value="GMPPB_C"/>
</dbReference>
<dbReference type="SUPFAM" id="SSF51161">
    <property type="entry name" value="Trimeric LpxA-like enzymes"/>
    <property type="match status" value="1"/>
</dbReference>
<dbReference type="GO" id="GO:0009245">
    <property type="term" value="P:lipid A biosynthetic process"/>
    <property type="evidence" value="ECO:0007669"/>
    <property type="project" value="UniProtKB-UniRule"/>
</dbReference>
<proteinExistence type="inferred from homology"/>
<dbReference type="GO" id="GO:0016020">
    <property type="term" value="C:membrane"/>
    <property type="evidence" value="ECO:0007669"/>
    <property type="project" value="GOC"/>
</dbReference>
<dbReference type="Gene3D" id="3.40.1390.10">
    <property type="entry name" value="MurE/MurF, N-terminal domain"/>
    <property type="match status" value="1"/>
</dbReference>
<sequence>MSVRLSDIVGELGGELVGGDGLVIERLAPLDVAQPGDLAFLSSPKFRSQLVSSQAGCVIVSPRMKEAALKRGSCIVTPDPYLYYARVTQLWQRLHAPRPAAGIHPTAHVDETAVVAPSATIGALAYIGPRAVIGEGVIIGVQATVEEDAFVGAHSQIKARAVLGARCRIGQRCVLNQGAVVGGDGFGFAPDNGTWVKIEQLGIARLGDDVEIGINTCVDRGALGDTIIEDGVKLDNLIQVAHNVRIGKHTAMAGCVGIAGSCDIGAYCTIGGAAMLGGHMKIVDRVNISAGTLVSRSILQPGNYTGIFPFADNGVWRKNAAVLRNLSTLRDRVKFLEEQAGIVADDPGGEPD</sequence>